<accession>A0ABR7T480</accession>
<dbReference type="Proteomes" id="UP000617402">
    <property type="component" value="Unassembled WGS sequence"/>
</dbReference>
<dbReference type="RefSeq" id="WP_188039482.1">
    <property type="nucleotide sequence ID" value="NZ_JACVHF010000005.1"/>
</dbReference>
<dbReference type="PANTHER" id="PTHR47099">
    <property type="entry name" value="METHYLCOBAMIDE:COM METHYLTRANSFERASE MTBA"/>
    <property type="match status" value="1"/>
</dbReference>
<dbReference type="Pfam" id="PF01208">
    <property type="entry name" value="URO-D"/>
    <property type="match status" value="1"/>
</dbReference>
<dbReference type="PANTHER" id="PTHR47099:SF1">
    <property type="entry name" value="METHYLCOBAMIDE:COM METHYLTRANSFERASE MTBA"/>
    <property type="match status" value="1"/>
</dbReference>
<keyword evidence="3" id="KW-1185">Reference proteome</keyword>
<evidence type="ECO:0000259" key="1">
    <source>
        <dbReference type="Pfam" id="PF01208"/>
    </source>
</evidence>
<evidence type="ECO:0000313" key="2">
    <source>
        <dbReference type="EMBL" id="MBC9784371.1"/>
    </source>
</evidence>
<gene>
    <name evidence="2" type="ORF">H1S01_07580</name>
</gene>
<dbReference type="SUPFAM" id="SSF51726">
    <property type="entry name" value="UROD/MetE-like"/>
    <property type="match status" value="1"/>
</dbReference>
<dbReference type="InterPro" id="IPR052024">
    <property type="entry name" value="Methanogen_methyltrans"/>
</dbReference>
<protein>
    <submittedName>
        <fullName evidence="2">Uroporphyrinogen decarboxylase family protein</fullName>
    </submittedName>
</protein>
<sequence length="356" mass="39062">MANDVSMNDKDVVLSTIQGGSPGRRPVALLSGGAWTFRQRGLSLQEALRDPERAAQIIVETNEIVRSDIVWPGSGYHNLAIQAIGGKIKYRVKGTPDVTEPLIGEKIEKIDLSRISDDENIASLWKMTGIVHKLIGHKTLVGSSTWGPFTLAGLIFGVERLMYSLYKDKAAAHAILKLSTELAVKYLEGYIQAGAKILSVAEPTASGDMISRKHFQEFALPYITQLMAWIRDQGVLTFLHICGNISDRLSLIPESSTEVLSVDFKVDLKNVRETVGSKIAFAGNVNPVAILKDSSPDRVFVEARRCLCEAGEEYPFILMPGCDIPPDTPLTNIETFINAVKKSAYVFQERSKGRSG</sequence>
<feature type="domain" description="Uroporphyrinogen decarboxylase (URO-D)" evidence="1">
    <location>
        <begin position="10"/>
        <end position="342"/>
    </location>
</feature>
<dbReference type="InterPro" id="IPR000257">
    <property type="entry name" value="Uroporphyrinogen_deCOase"/>
</dbReference>
<dbReference type="Gene3D" id="3.20.20.210">
    <property type="match status" value="1"/>
</dbReference>
<evidence type="ECO:0000313" key="3">
    <source>
        <dbReference type="Proteomes" id="UP000617402"/>
    </source>
</evidence>
<dbReference type="EMBL" id="JACVHF010000005">
    <property type="protein sequence ID" value="MBC9784371.1"/>
    <property type="molecule type" value="Genomic_DNA"/>
</dbReference>
<proteinExistence type="predicted"/>
<dbReference type="CDD" id="cd03465">
    <property type="entry name" value="URO-D_like"/>
    <property type="match status" value="1"/>
</dbReference>
<comment type="caution">
    <text evidence="2">The sequence shown here is derived from an EMBL/GenBank/DDBJ whole genome shotgun (WGS) entry which is preliminary data.</text>
</comment>
<name>A0ABR7T480_HELCL</name>
<reference evidence="2 3" key="1">
    <citation type="submission" date="2020-07" db="EMBL/GenBank/DDBJ databases">
        <title>Draft whole-genome sequence of Heliobacterium chlorum DSM 3682, type strain.</title>
        <authorList>
            <person name="Kyndt J.A."/>
            <person name="Meyer T.E."/>
            <person name="Imhoff J.F."/>
        </authorList>
    </citation>
    <scope>NUCLEOTIDE SEQUENCE [LARGE SCALE GENOMIC DNA]</scope>
    <source>
        <strain evidence="2 3">DSM 3682</strain>
    </source>
</reference>
<organism evidence="2 3">
    <name type="scientific">Heliobacterium chlorum</name>
    <dbReference type="NCBI Taxonomy" id="2698"/>
    <lineage>
        <taxon>Bacteria</taxon>
        <taxon>Bacillati</taxon>
        <taxon>Bacillota</taxon>
        <taxon>Clostridia</taxon>
        <taxon>Eubacteriales</taxon>
        <taxon>Heliobacteriaceae</taxon>
        <taxon>Heliobacterium</taxon>
    </lineage>
</organism>
<dbReference type="InterPro" id="IPR038071">
    <property type="entry name" value="UROD/MetE-like_sf"/>
</dbReference>